<dbReference type="CDD" id="cd01949">
    <property type="entry name" value="GGDEF"/>
    <property type="match status" value="1"/>
</dbReference>
<dbReference type="InterPro" id="IPR043128">
    <property type="entry name" value="Rev_trsase/Diguanyl_cyclase"/>
</dbReference>
<dbReference type="InterPro" id="IPR029787">
    <property type="entry name" value="Nucleotide_cyclase"/>
</dbReference>
<dbReference type="PROSITE" id="PS50113">
    <property type="entry name" value="PAC"/>
    <property type="match status" value="2"/>
</dbReference>
<dbReference type="SUPFAM" id="SSF55785">
    <property type="entry name" value="PYP-like sensor domain (PAS domain)"/>
    <property type="match status" value="2"/>
</dbReference>
<dbReference type="FunFam" id="3.30.70.270:FF:000001">
    <property type="entry name" value="Diguanylate cyclase domain protein"/>
    <property type="match status" value="1"/>
</dbReference>
<dbReference type="SMART" id="SM00091">
    <property type="entry name" value="PAS"/>
    <property type="match status" value="2"/>
</dbReference>
<evidence type="ECO:0000259" key="1">
    <source>
        <dbReference type="PROSITE" id="PS50112"/>
    </source>
</evidence>
<dbReference type="NCBIfam" id="TIGR00229">
    <property type="entry name" value="sensory_box"/>
    <property type="match status" value="1"/>
</dbReference>
<dbReference type="SMART" id="SM00086">
    <property type="entry name" value="PAC"/>
    <property type="match status" value="2"/>
</dbReference>
<evidence type="ECO:0000259" key="2">
    <source>
        <dbReference type="PROSITE" id="PS50113"/>
    </source>
</evidence>
<evidence type="ECO:0000313" key="4">
    <source>
        <dbReference type="EMBL" id="QOT77925.1"/>
    </source>
</evidence>
<dbReference type="SUPFAM" id="SSF55781">
    <property type="entry name" value="GAF domain-like"/>
    <property type="match status" value="1"/>
</dbReference>
<dbReference type="AlphaFoldDB" id="A0A643FMQ0"/>
<feature type="domain" description="GGDEF" evidence="3">
    <location>
        <begin position="432"/>
        <end position="563"/>
    </location>
</feature>
<evidence type="ECO:0000259" key="3">
    <source>
        <dbReference type="PROSITE" id="PS50887"/>
    </source>
</evidence>
<dbReference type="Pfam" id="PF00990">
    <property type="entry name" value="GGDEF"/>
    <property type="match status" value="1"/>
</dbReference>
<dbReference type="EMBL" id="CP062803">
    <property type="protein sequence ID" value="QOT77925.1"/>
    <property type="molecule type" value="Genomic_DNA"/>
</dbReference>
<dbReference type="RefSeq" id="WP_150990535.1">
    <property type="nucleotide sequence ID" value="NZ_CP062803.1"/>
</dbReference>
<sequence length="563" mass="62772">MRASTEAETRRERIDTSRSLNLTVALQQERFDALTRLARHLFRVPVALVTLHDVPHDAHTGDVPILIDGLHMGFHAACPLTTSSGSRLGAFCLFDAGSRELDQAERGLLQDFADMAVAIIERDLAQGKLNDDASRLEENEKRLELAIAGSGTGVWDRDIQAGSIHYSAGWKAIIGYEESEITNRIEDSYTRIHPEDLAYVQATIQAHFNQETESYAVDHRIRCKDGSYKWISSRGKVVSRGSNGEPLRMIGTTTDITAIQALAEELQQTVDLITSLTNEVPGLVFQHRLLPTGESFLPYASAGIADIYELTPQQVAASTGPIHAVIHPDDLEAYRASLHASAASLTPWHLEYRVELPRQGLRWRQGDARPRRLDDGSTLWHGFITDVTERKRIEGELQEFATIDFLTQLPNRRHFVVRIEQELARIQRTDSRPAAVLTFDLDHFKAINDTWGHAMGDHALRCFAALLRNALQKHDFAGRIGGEEFAVVLPDASLETATRFARRIQHQIAETSLLDGSQIVTLTVSVGIALMHATDPSADLSLLRSDGALYRAKERGRNRIECY</sequence>
<protein>
    <submittedName>
        <fullName evidence="4">Diguanylate cyclase</fullName>
    </submittedName>
</protein>
<dbReference type="SUPFAM" id="SSF55073">
    <property type="entry name" value="Nucleotide cyclase"/>
    <property type="match status" value="1"/>
</dbReference>
<dbReference type="InterPro" id="IPR013655">
    <property type="entry name" value="PAS_fold_3"/>
</dbReference>
<dbReference type="GO" id="GO:0003824">
    <property type="term" value="F:catalytic activity"/>
    <property type="evidence" value="ECO:0007669"/>
    <property type="project" value="UniProtKB-ARBA"/>
</dbReference>
<dbReference type="Pfam" id="PF08447">
    <property type="entry name" value="PAS_3"/>
    <property type="match status" value="2"/>
</dbReference>
<dbReference type="PROSITE" id="PS50887">
    <property type="entry name" value="GGDEF"/>
    <property type="match status" value="1"/>
</dbReference>
<dbReference type="PROSITE" id="PS50112">
    <property type="entry name" value="PAS"/>
    <property type="match status" value="1"/>
</dbReference>
<accession>A0A643FMQ0</accession>
<dbReference type="PANTHER" id="PTHR44757">
    <property type="entry name" value="DIGUANYLATE CYCLASE DGCP"/>
    <property type="match status" value="1"/>
</dbReference>
<organism evidence="4 5">
    <name type="scientific">Cupriavidus basilensis</name>
    <dbReference type="NCBI Taxonomy" id="68895"/>
    <lineage>
        <taxon>Bacteria</taxon>
        <taxon>Pseudomonadati</taxon>
        <taxon>Pseudomonadota</taxon>
        <taxon>Betaproteobacteria</taxon>
        <taxon>Burkholderiales</taxon>
        <taxon>Burkholderiaceae</taxon>
        <taxon>Cupriavidus</taxon>
    </lineage>
</organism>
<dbReference type="InterPro" id="IPR000700">
    <property type="entry name" value="PAS-assoc_C"/>
</dbReference>
<proteinExistence type="predicted"/>
<dbReference type="PANTHER" id="PTHR44757:SF2">
    <property type="entry name" value="BIOFILM ARCHITECTURE MAINTENANCE PROTEIN MBAA"/>
    <property type="match status" value="1"/>
</dbReference>
<dbReference type="NCBIfam" id="TIGR00254">
    <property type="entry name" value="GGDEF"/>
    <property type="match status" value="1"/>
</dbReference>
<dbReference type="Proteomes" id="UP000397656">
    <property type="component" value="Chromosome 1"/>
</dbReference>
<dbReference type="InterPro" id="IPR001610">
    <property type="entry name" value="PAC"/>
</dbReference>
<dbReference type="Gene3D" id="3.30.70.270">
    <property type="match status" value="1"/>
</dbReference>
<dbReference type="GeneID" id="98400817"/>
<dbReference type="InterPro" id="IPR000160">
    <property type="entry name" value="GGDEF_dom"/>
</dbReference>
<dbReference type="Gene3D" id="3.30.450.20">
    <property type="entry name" value="PAS domain"/>
    <property type="match status" value="2"/>
</dbReference>
<reference evidence="4 5" key="1">
    <citation type="submission" date="2020-10" db="EMBL/GenBank/DDBJ databases">
        <title>Complete genome sequence of Cupriavidus basilensis CCUG 49340T.</title>
        <authorList>
            <person name="Salva-Serra F."/>
            <person name="Donoso R.A."/>
            <person name="Cho K.H."/>
            <person name="Yoo J.A."/>
            <person name="Lee K."/>
            <person name="Yoon S.-H."/>
            <person name="Perez-Pantoja D."/>
            <person name="Moore E.R.B."/>
        </authorList>
    </citation>
    <scope>NUCLEOTIDE SEQUENCE [LARGE SCALE GENOMIC DNA]</scope>
    <source>
        <strain evidence="5">CCUG 49340</strain>
    </source>
</reference>
<dbReference type="SMART" id="SM00267">
    <property type="entry name" value="GGDEF"/>
    <property type="match status" value="1"/>
</dbReference>
<gene>
    <name evidence="4" type="ORF">F7R26_007860</name>
</gene>
<dbReference type="InterPro" id="IPR000014">
    <property type="entry name" value="PAS"/>
</dbReference>
<dbReference type="InterPro" id="IPR052155">
    <property type="entry name" value="Biofilm_reg_signaling"/>
</dbReference>
<dbReference type="InterPro" id="IPR035965">
    <property type="entry name" value="PAS-like_dom_sf"/>
</dbReference>
<feature type="domain" description="PAS" evidence="1">
    <location>
        <begin position="139"/>
        <end position="211"/>
    </location>
</feature>
<evidence type="ECO:0000313" key="5">
    <source>
        <dbReference type="Proteomes" id="UP000397656"/>
    </source>
</evidence>
<dbReference type="CDD" id="cd00130">
    <property type="entry name" value="PAS"/>
    <property type="match status" value="2"/>
</dbReference>
<feature type="domain" description="PAC" evidence="2">
    <location>
        <begin position="215"/>
        <end position="268"/>
    </location>
</feature>
<name>A0A643FMQ0_9BURK</name>
<feature type="domain" description="PAC" evidence="2">
    <location>
        <begin position="348"/>
        <end position="399"/>
    </location>
</feature>